<protein>
    <submittedName>
        <fullName evidence="2">Putative flap endonuclease-1-like 5' DNA nuclease</fullName>
    </submittedName>
</protein>
<keyword evidence="1" id="KW-1133">Transmembrane helix</keyword>
<sequence length="181" mass="18677">MVELFQSYPLVIAGAVVLLALLAGLLLRGRGKTRERHRAPDALDEGVAPAQRNSALINAPSAASTVSLGVAEPLAEVAVKAEVEADAFGDLAEAVAAQEAATQSDDLTRIKGLGPKLKARLAELGVVSFAQIAAWSEADIVAIDAQLGTFAGRATRDQWVAQAGFLAAGDVAGYEAKFGKL</sequence>
<accession>A0A7W6CL98</accession>
<reference evidence="2 3" key="1">
    <citation type="submission" date="2020-08" db="EMBL/GenBank/DDBJ databases">
        <title>Genomic Encyclopedia of Type Strains, Phase IV (KMG-IV): sequencing the most valuable type-strain genomes for metagenomic binning, comparative biology and taxonomic classification.</title>
        <authorList>
            <person name="Goeker M."/>
        </authorList>
    </citation>
    <scope>NUCLEOTIDE SEQUENCE [LARGE SCALE GENOMIC DNA]</scope>
    <source>
        <strain evidence="2 3">DSM 27057</strain>
    </source>
</reference>
<keyword evidence="3" id="KW-1185">Reference proteome</keyword>
<dbReference type="RefSeq" id="WP_183627379.1">
    <property type="nucleotide sequence ID" value="NZ_JACIDX010000014.1"/>
</dbReference>
<organism evidence="2 3">
    <name type="scientific">Novosphingobium sediminicola</name>
    <dbReference type="NCBI Taxonomy" id="563162"/>
    <lineage>
        <taxon>Bacteria</taxon>
        <taxon>Pseudomonadati</taxon>
        <taxon>Pseudomonadota</taxon>
        <taxon>Alphaproteobacteria</taxon>
        <taxon>Sphingomonadales</taxon>
        <taxon>Sphingomonadaceae</taxon>
        <taxon>Novosphingobium</taxon>
    </lineage>
</organism>
<keyword evidence="2" id="KW-0540">Nuclease</keyword>
<dbReference type="GO" id="GO:0004519">
    <property type="term" value="F:endonuclease activity"/>
    <property type="evidence" value="ECO:0007669"/>
    <property type="project" value="UniProtKB-KW"/>
</dbReference>
<keyword evidence="2" id="KW-0378">Hydrolase</keyword>
<evidence type="ECO:0000313" key="3">
    <source>
        <dbReference type="Proteomes" id="UP000548867"/>
    </source>
</evidence>
<comment type="caution">
    <text evidence="2">The sequence shown here is derived from an EMBL/GenBank/DDBJ whole genome shotgun (WGS) entry which is preliminary data.</text>
</comment>
<keyword evidence="2" id="KW-0255">Endonuclease</keyword>
<dbReference type="Gene3D" id="1.10.150.20">
    <property type="entry name" value="5' to 3' exonuclease, C-terminal subdomain"/>
    <property type="match status" value="1"/>
</dbReference>
<evidence type="ECO:0000313" key="2">
    <source>
        <dbReference type="EMBL" id="MBB3956498.1"/>
    </source>
</evidence>
<keyword evidence="1" id="KW-0472">Membrane</keyword>
<dbReference type="EMBL" id="JACIDX010000014">
    <property type="protein sequence ID" value="MBB3956498.1"/>
    <property type="molecule type" value="Genomic_DNA"/>
</dbReference>
<proteinExistence type="predicted"/>
<dbReference type="AlphaFoldDB" id="A0A7W6CL98"/>
<feature type="transmembrane region" description="Helical" evidence="1">
    <location>
        <begin position="6"/>
        <end position="27"/>
    </location>
</feature>
<name>A0A7W6CL98_9SPHN</name>
<dbReference type="Proteomes" id="UP000548867">
    <property type="component" value="Unassembled WGS sequence"/>
</dbReference>
<evidence type="ECO:0000256" key="1">
    <source>
        <dbReference type="SAM" id="Phobius"/>
    </source>
</evidence>
<gene>
    <name evidence="2" type="ORF">GGR38_003463</name>
</gene>
<keyword evidence="1" id="KW-0812">Transmembrane</keyword>